<proteinExistence type="inferred from homology"/>
<dbReference type="GO" id="GO:0004865">
    <property type="term" value="F:protein serine/threonine phosphatase inhibitor activity"/>
    <property type="evidence" value="ECO:0007669"/>
    <property type="project" value="InterPro"/>
</dbReference>
<keyword evidence="4" id="KW-1185">Reference proteome</keyword>
<accession>A0A6G0T4R3</accession>
<dbReference type="Proteomes" id="UP000475862">
    <property type="component" value="Unassembled WGS sequence"/>
</dbReference>
<dbReference type="EMBL" id="VYZN01000063">
    <property type="protein sequence ID" value="KAE9525184.1"/>
    <property type="molecule type" value="Genomic_DNA"/>
</dbReference>
<evidence type="ECO:0000313" key="4">
    <source>
        <dbReference type="Proteomes" id="UP000475862"/>
    </source>
</evidence>
<evidence type="ECO:0008006" key="5">
    <source>
        <dbReference type="Google" id="ProtNLM"/>
    </source>
</evidence>
<dbReference type="OrthoDB" id="10036177at2759"/>
<dbReference type="PANTHER" id="PTHR22227">
    <property type="entry name" value="FAMILY WITH SEQUENCE SIMILARITY 122B ISOFORM X1"/>
    <property type="match status" value="1"/>
</dbReference>
<dbReference type="InterPro" id="IPR026716">
    <property type="entry name" value="PBIR1/2/3"/>
</dbReference>
<evidence type="ECO:0000256" key="2">
    <source>
        <dbReference type="SAM" id="MobiDB-lite"/>
    </source>
</evidence>
<evidence type="ECO:0000313" key="3">
    <source>
        <dbReference type="EMBL" id="KAE9525184.1"/>
    </source>
</evidence>
<gene>
    <name evidence="3" type="ORF">AGLY_014428</name>
</gene>
<protein>
    <recommendedName>
        <fullName evidence="5">Protein FAM122A</fullName>
    </recommendedName>
</protein>
<feature type="compositionally biased region" description="Low complexity" evidence="2">
    <location>
        <begin position="270"/>
        <end position="284"/>
    </location>
</feature>
<organism evidence="3 4">
    <name type="scientific">Aphis glycines</name>
    <name type="common">Soybean aphid</name>
    <dbReference type="NCBI Taxonomy" id="307491"/>
    <lineage>
        <taxon>Eukaryota</taxon>
        <taxon>Metazoa</taxon>
        <taxon>Ecdysozoa</taxon>
        <taxon>Arthropoda</taxon>
        <taxon>Hexapoda</taxon>
        <taxon>Insecta</taxon>
        <taxon>Pterygota</taxon>
        <taxon>Neoptera</taxon>
        <taxon>Paraneoptera</taxon>
        <taxon>Hemiptera</taxon>
        <taxon>Sternorrhyncha</taxon>
        <taxon>Aphidomorpha</taxon>
        <taxon>Aphidoidea</taxon>
        <taxon>Aphididae</taxon>
        <taxon>Aphidini</taxon>
        <taxon>Aphis</taxon>
        <taxon>Aphis</taxon>
    </lineage>
</organism>
<evidence type="ECO:0000256" key="1">
    <source>
        <dbReference type="ARBA" id="ARBA00006725"/>
    </source>
</evidence>
<reference evidence="3 4" key="1">
    <citation type="submission" date="2019-08" db="EMBL/GenBank/DDBJ databases">
        <title>The genome of the soybean aphid Biotype 1, its phylome, world population structure and adaptation to the North American continent.</title>
        <authorList>
            <person name="Giordano R."/>
            <person name="Donthu R.K."/>
            <person name="Hernandez A.G."/>
            <person name="Wright C.L."/>
            <person name="Zimin A.V."/>
        </authorList>
    </citation>
    <scope>NUCLEOTIDE SEQUENCE [LARGE SCALE GENOMIC DNA]</scope>
    <source>
        <tissue evidence="3">Whole aphids</tissue>
    </source>
</reference>
<comment type="caution">
    <text evidence="3">The sequence shown here is derived from an EMBL/GenBank/DDBJ whole genome shotgun (WGS) entry which is preliminary data.</text>
</comment>
<sequence length="300" mass="33211">MSVKDGPIVKMDVDCPSGLKRSNSAPMINDMNATIAGSPCTTLSRENTCNVFLRNVQPRFRRFSTSGSPHNVMPNTSPKLVHRVNQLRQEETVDLINREVAHEREIHSAMQISQSWEDLSIMIDSPTKPDEGQFGKQPGGMCGRPNIYDPLHLNFSMTSAPSSPSPTRSLRHCVSPSLFKPNLSPSPTRKTFTSGFDNSLHSLCFRRSLSPISMRPSSLGPVKRKCDMDEYEPIPKKWGLLITNNRPEPMQVTGIVPTTMNATLVTDSICSSSGDSSNSNHSFSFRPLQSLMDESKSNSQ</sequence>
<comment type="similarity">
    <text evidence="1">Belongs to the FAM122 family.</text>
</comment>
<dbReference type="AlphaFoldDB" id="A0A6G0T4R3"/>
<name>A0A6G0T4R3_APHGL</name>
<dbReference type="PANTHER" id="PTHR22227:SF6">
    <property type="entry name" value="FAMILY WITH SEQUENCE SIMILARITY 122B ISOFORM X1"/>
    <property type="match status" value="1"/>
</dbReference>
<feature type="region of interest" description="Disordered" evidence="2">
    <location>
        <begin position="270"/>
        <end position="300"/>
    </location>
</feature>